<keyword evidence="2" id="KW-1185">Reference proteome</keyword>
<protein>
    <submittedName>
        <fullName evidence="1">Uncharacterized protein</fullName>
    </submittedName>
</protein>
<evidence type="ECO:0000313" key="2">
    <source>
        <dbReference type="Proteomes" id="UP000070560"/>
    </source>
</evidence>
<name>A0A7U4QJZ7_DESA2</name>
<dbReference type="KEGG" id="daw:HS1_000947"/>
<dbReference type="Proteomes" id="UP000070560">
    <property type="component" value="Chromosome"/>
</dbReference>
<evidence type="ECO:0000313" key="1">
    <source>
        <dbReference type="EMBL" id="AMM40751.1"/>
    </source>
</evidence>
<dbReference type="RefSeq" id="WP_066061667.1">
    <property type="nucleotide sequence ID" value="NZ_CP013015.1"/>
</dbReference>
<accession>A0A7U4QJZ7</accession>
<proteinExistence type="predicted"/>
<organism evidence="1 2">
    <name type="scientific">Desulfofervidus auxilii</name>
    <dbReference type="NCBI Taxonomy" id="1621989"/>
    <lineage>
        <taxon>Bacteria</taxon>
        <taxon>Pseudomonadati</taxon>
        <taxon>Thermodesulfobacteriota</taxon>
        <taxon>Candidatus Desulfofervidia</taxon>
        <taxon>Candidatus Desulfofervidales</taxon>
        <taxon>Candidatus Desulfofervidaceae</taxon>
        <taxon>Candidatus Desulfofervidus</taxon>
    </lineage>
</organism>
<dbReference type="AlphaFoldDB" id="A0A7U4QJZ7"/>
<gene>
    <name evidence="1" type="ORF">HS1_000947</name>
</gene>
<reference evidence="1 2" key="1">
    <citation type="submission" date="2015-10" db="EMBL/GenBank/DDBJ databases">
        <title>Candidatus Desulfofervidus auxilii, a hydrogenotrophic sulfate-reducing bacterium involved in the thermophilic anaerobic oxidation of methane.</title>
        <authorList>
            <person name="Krukenberg V."/>
            <person name="Richter M."/>
            <person name="Wegener G."/>
        </authorList>
    </citation>
    <scope>NUCLEOTIDE SEQUENCE [LARGE SCALE GENOMIC DNA]</scope>
    <source>
        <strain evidence="1 2">HS1</strain>
    </source>
</reference>
<dbReference type="EMBL" id="CP013015">
    <property type="protein sequence ID" value="AMM40751.1"/>
    <property type="molecule type" value="Genomic_DNA"/>
</dbReference>
<sequence length="165" mass="18976">MLLTIVKAPFAYVRAIYNPITRRYTEVSSQYPVICLGKEEGKRGISYSVDFKLSSGFYDDAIICYVREYGDEQGIDQKTFKRVLKIVSSSLNLADVQPVRVAFSYSSIYMGWKTPPDKTPRWWSKPEGFEKYVIRLKKKLNETGFLDVDFAPDFKREITAILGAE</sequence>